<feature type="transmembrane region" description="Helical" evidence="9">
    <location>
        <begin position="353"/>
        <end position="377"/>
    </location>
</feature>
<dbReference type="InterPro" id="IPR005828">
    <property type="entry name" value="MFS_sugar_transport-like"/>
</dbReference>
<feature type="transmembrane region" description="Helical" evidence="9">
    <location>
        <begin position="389"/>
        <end position="410"/>
    </location>
</feature>
<dbReference type="SUPFAM" id="SSF103473">
    <property type="entry name" value="MFS general substrate transporter"/>
    <property type="match status" value="1"/>
</dbReference>
<evidence type="ECO:0000256" key="4">
    <source>
        <dbReference type="ARBA" id="ARBA00022597"/>
    </source>
</evidence>
<dbReference type="PROSITE" id="PS50850">
    <property type="entry name" value="MFS"/>
    <property type="match status" value="1"/>
</dbReference>
<reference evidence="11" key="2">
    <citation type="submission" date="2025-05" db="UniProtKB">
        <authorList>
            <consortium name="EnsemblMetazoa"/>
        </authorList>
    </citation>
    <scope>IDENTIFICATION</scope>
</reference>
<dbReference type="PANTHER" id="PTHR48021">
    <property type="match status" value="1"/>
</dbReference>
<dbReference type="KEGG" id="dvv:114336489"/>
<dbReference type="OrthoDB" id="6133115at2759"/>
<evidence type="ECO:0000313" key="11">
    <source>
        <dbReference type="EnsemblMetazoa" id="XP_028142665.1"/>
    </source>
</evidence>
<dbReference type="EnsemblMetazoa" id="XM_028286864.2">
    <property type="protein sequence ID" value="XP_028142665.1"/>
    <property type="gene ID" value="LOC114336489"/>
</dbReference>
<dbReference type="FunFam" id="1.20.1250.20:FF:000218">
    <property type="entry name" value="facilitated trehalose transporter Tret1"/>
    <property type="match status" value="1"/>
</dbReference>
<dbReference type="PROSITE" id="PS00216">
    <property type="entry name" value="SUGAR_TRANSPORT_1"/>
    <property type="match status" value="1"/>
</dbReference>
<keyword evidence="4" id="KW-0762">Sugar transport</keyword>
<dbReference type="InParanoid" id="A0A6P7GF27"/>
<feature type="transmembrane region" description="Helical" evidence="9">
    <location>
        <begin position="145"/>
        <end position="164"/>
    </location>
</feature>
<dbReference type="Proteomes" id="UP001652700">
    <property type="component" value="Unplaced"/>
</dbReference>
<feature type="transmembrane region" description="Helical" evidence="9">
    <location>
        <begin position="422"/>
        <end position="440"/>
    </location>
</feature>
<dbReference type="InterPro" id="IPR003663">
    <property type="entry name" value="Sugar/inositol_transpt"/>
</dbReference>
<organism evidence="13">
    <name type="scientific">Diabrotica virgifera virgifera</name>
    <name type="common">western corn rootworm</name>
    <dbReference type="NCBI Taxonomy" id="50390"/>
    <lineage>
        <taxon>Eukaryota</taxon>
        <taxon>Metazoa</taxon>
        <taxon>Ecdysozoa</taxon>
        <taxon>Arthropoda</taxon>
        <taxon>Hexapoda</taxon>
        <taxon>Insecta</taxon>
        <taxon>Pterygota</taxon>
        <taxon>Neoptera</taxon>
        <taxon>Endopterygota</taxon>
        <taxon>Coleoptera</taxon>
        <taxon>Polyphaga</taxon>
        <taxon>Cucujiformia</taxon>
        <taxon>Chrysomeloidea</taxon>
        <taxon>Chrysomelidae</taxon>
        <taxon>Galerucinae</taxon>
        <taxon>Diabroticina</taxon>
        <taxon>Diabroticites</taxon>
        <taxon>Diabrotica</taxon>
    </lineage>
</organism>
<comment type="subcellular location">
    <subcellularLocation>
        <location evidence="1">Cell membrane</location>
        <topology evidence="1">Multi-pass membrane protein</topology>
    </subcellularLocation>
</comment>
<keyword evidence="3" id="KW-1003">Cell membrane</keyword>
<dbReference type="Pfam" id="PF00083">
    <property type="entry name" value="Sugar_tr"/>
    <property type="match status" value="1"/>
</dbReference>
<dbReference type="GeneID" id="114336489"/>
<keyword evidence="12" id="KW-1185">Reference proteome</keyword>
<evidence type="ECO:0000256" key="7">
    <source>
        <dbReference type="ARBA" id="ARBA00023136"/>
    </source>
</evidence>
<dbReference type="InterPro" id="IPR005829">
    <property type="entry name" value="Sugar_transporter_CS"/>
</dbReference>
<dbReference type="PRINTS" id="PR00171">
    <property type="entry name" value="SUGRTRNSPORT"/>
</dbReference>
<keyword evidence="8" id="KW-0325">Glycoprotein</keyword>
<dbReference type="AlphaFoldDB" id="A0A6P7GF27"/>
<evidence type="ECO:0000256" key="6">
    <source>
        <dbReference type="ARBA" id="ARBA00022989"/>
    </source>
</evidence>
<name>A0A6P7GF27_DIAVI</name>
<feature type="transmembrane region" description="Helical" evidence="9">
    <location>
        <begin position="254"/>
        <end position="279"/>
    </location>
</feature>
<feature type="transmembrane region" description="Helical" evidence="9">
    <location>
        <begin position="111"/>
        <end position="133"/>
    </location>
</feature>
<accession>A0A6P7GF27</accession>
<evidence type="ECO:0000313" key="13">
    <source>
        <dbReference type="RefSeq" id="XP_028142665.1"/>
    </source>
</evidence>
<dbReference type="InterPro" id="IPR050549">
    <property type="entry name" value="MFS_Trehalose_Transporter"/>
</dbReference>
<sequence length="482" mass="53401">MENNGLIHLIKNTYPQIIAAVSGTLFAISDGMTYGWSAPYIPYLISDISHIQTTKREADFLETAFLLGSFCGLPFTVYLVNKIGRKKSLLLASFVVLLAWLAIGLGNQMVYIFVARFFCGMSGNMAFVAAPCFIAEIADPQIRGFLSSIIYVMMLLGCLIVYSVGPFLPFYVPCIIGGTVAIIEILVFSRVPESALYLLSKDKPEAALQSIKFYKPYIDPIKELEQISKSIEEQRHEKGRFLDLFVVPSNRKGILIMTVLNAGQHLCAYSVILMNLHLILENAGTNYMNSAHAAILFAALMLISVIFASFQIDKYGRKVLLIFSSILTAVCLLSIAVYFNLKIIGFNVISFSWIPIVSIMIYAVVFKVGVGIVPIVITAEIFPNNLKALGMTLSDAMFITGGLVAVNLYQFLTEYIGMHVPFYIFGGFAMYITFYTIFFVPETKGKTLEEIQFILKGRNPNVMETVENGSTATHNSAGYSHL</sequence>
<dbReference type="GO" id="GO:0022857">
    <property type="term" value="F:transmembrane transporter activity"/>
    <property type="evidence" value="ECO:0007669"/>
    <property type="project" value="InterPro"/>
</dbReference>
<dbReference type="Gene3D" id="1.20.1250.20">
    <property type="entry name" value="MFS general substrate transporter like domains"/>
    <property type="match status" value="1"/>
</dbReference>
<dbReference type="GO" id="GO:0005886">
    <property type="term" value="C:plasma membrane"/>
    <property type="evidence" value="ECO:0007669"/>
    <property type="project" value="UniProtKB-SubCell"/>
</dbReference>
<evidence type="ECO:0000259" key="10">
    <source>
        <dbReference type="PROSITE" id="PS50850"/>
    </source>
</evidence>
<evidence type="ECO:0000256" key="2">
    <source>
        <dbReference type="ARBA" id="ARBA00022448"/>
    </source>
</evidence>
<evidence type="ECO:0000256" key="9">
    <source>
        <dbReference type="SAM" id="Phobius"/>
    </source>
</evidence>
<feature type="transmembrane region" description="Helical" evidence="9">
    <location>
        <begin position="170"/>
        <end position="191"/>
    </location>
</feature>
<feature type="transmembrane region" description="Helical" evidence="9">
    <location>
        <begin position="63"/>
        <end position="81"/>
    </location>
</feature>
<evidence type="ECO:0000256" key="8">
    <source>
        <dbReference type="ARBA" id="ARBA00023180"/>
    </source>
</evidence>
<keyword evidence="5 9" id="KW-0812">Transmembrane</keyword>
<feature type="transmembrane region" description="Helical" evidence="9">
    <location>
        <begin position="319"/>
        <end position="341"/>
    </location>
</feature>
<evidence type="ECO:0000313" key="12">
    <source>
        <dbReference type="Proteomes" id="UP001652700"/>
    </source>
</evidence>
<proteinExistence type="predicted"/>
<feature type="domain" description="Major facilitator superfamily (MFS) profile" evidence="10">
    <location>
        <begin position="15"/>
        <end position="444"/>
    </location>
</feature>
<dbReference type="RefSeq" id="XP_028142665.1">
    <property type="nucleotide sequence ID" value="XM_028286864.1"/>
</dbReference>
<evidence type="ECO:0000256" key="5">
    <source>
        <dbReference type="ARBA" id="ARBA00022692"/>
    </source>
</evidence>
<keyword evidence="7 9" id="KW-0472">Membrane</keyword>
<reference evidence="13" key="1">
    <citation type="submission" date="2025-04" db="UniProtKB">
        <authorList>
            <consortium name="RefSeq"/>
        </authorList>
    </citation>
    <scope>IDENTIFICATION</scope>
    <source>
        <tissue evidence="13">Whole insect</tissue>
    </source>
</reference>
<dbReference type="PANTHER" id="PTHR48021:SF46">
    <property type="entry name" value="MAJOR FACILITATOR SUPERFAMILY (MFS) PROFILE DOMAIN-CONTAINING PROTEIN"/>
    <property type="match status" value="1"/>
</dbReference>
<keyword evidence="6 9" id="KW-1133">Transmembrane helix</keyword>
<protein>
    <submittedName>
        <fullName evidence="13">Facilitated trehalose transporter Tret1-like</fullName>
    </submittedName>
</protein>
<evidence type="ECO:0000256" key="3">
    <source>
        <dbReference type="ARBA" id="ARBA00022475"/>
    </source>
</evidence>
<evidence type="ECO:0000256" key="1">
    <source>
        <dbReference type="ARBA" id="ARBA00004651"/>
    </source>
</evidence>
<keyword evidence="2" id="KW-0813">Transport</keyword>
<dbReference type="InterPro" id="IPR036259">
    <property type="entry name" value="MFS_trans_sf"/>
</dbReference>
<dbReference type="InterPro" id="IPR020846">
    <property type="entry name" value="MFS_dom"/>
</dbReference>
<feature type="transmembrane region" description="Helical" evidence="9">
    <location>
        <begin position="88"/>
        <end position="105"/>
    </location>
</feature>
<gene>
    <name evidence="13" type="primary">LOC114336489</name>
</gene>
<feature type="transmembrane region" description="Helical" evidence="9">
    <location>
        <begin position="291"/>
        <end position="312"/>
    </location>
</feature>